<evidence type="ECO:0000313" key="3">
    <source>
        <dbReference type="Proteomes" id="UP001374535"/>
    </source>
</evidence>
<evidence type="ECO:0000313" key="2">
    <source>
        <dbReference type="EMBL" id="WVZ20636.1"/>
    </source>
</evidence>
<accession>A0AAQ3P275</accession>
<evidence type="ECO:0000256" key="1">
    <source>
        <dbReference type="SAM" id="MobiDB-lite"/>
    </source>
</evidence>
<organism evidence="2 3">
    <name type="scientific">Vigna mungo</name>
    <name type="common">Black gram</name>
    <name type="synonym">Phaseolus mungo</name>
    <dbReference type="NCBI Taxonomy" id="3915"/>
    <lineage>
        <taxon>Eukaryota</taxon>
        <taxon>Viridiplantae</taxon>
        <taxon>Streptophyta</taxon>
        <taxon>Embryophyta</taxon>
        <taxon>Tracheophyta</taxon>
        <taxon>Spermatophyta</taxon>
        <taxon>Magnoliopsida</taxon>
        <taxon>eudicotyledons</taxon>
        <taxon>Gunneridae</taxon>
        <taxon>Pentapetalae</taxon>
        <taxon>rosids</taxon>
        <taxon>fabids</taxon>
        <taxon>Fabales</taxon>
        <taxon>Fabaceae</taxon>
        <taxon>Papilionoideae</taxon>
        <taxon>50 kb inversion clade</taxon>
        <taxon>NPAAA clade</taxon>
        <taxon>indigoferoid/millettioid clade</taxon>
        <taxon>Phaseoleae</taxon>
        <taxon>Vigna</taxon>
    </lineage>
</organism>
<feature type="compositionally biased region" description="Basic residues" evidence="1">
    <location>
        <begin position="271"/>
        <end position="281"/>
    </location>
</feature>
<feature type="region of interest" description="Disordered" evidence="1">
    <location>
        <begin position="253"/>
        <end position="293"/>
    </location>
</feature>
<feature type="compositionally biased region" description="Gly residues" evidence="1">
    <location>
        <begin position="282"/>
        <end position="293"/>
    </location>
</feature>
<sequence length="293" mass="32435">MEEKPSASSSISASASASSTSESSSSVPWTLRDQLPIKLEGLSNLVAWKEQVERVLISENLTRFVTNPVPPIKYASEVCRTVNLITEEYRHWVVQDQTVRMWLLSSLSEFMCSFVMGWEHAWEVWSGVHELCRSELVSKIKIALRKEMKNTKKGNQTVKDYVNSITYFIDTLIVLGDDVTEREHIDAILDGLPEKYESLRTIIHAREDATVSDLESLMTIQETVLNTLAIELPLDALLPDGSLHLVTEGHLDSDNVDAEGRGSGGGQGGGRGRRRSGRRRVGGQGSGGHRGSN</sequence>
<keyword evidence="3" id="KW-1185">Reference proteome</keyword>
<dbReference type="PANTHER" id="PTHR47481">
    <property type="match status" value="1"/>
</dbReference>
<proteinExistence type="predicted"/>
<gene>
    <name evidence="2" type="ORF">V8G54_007958</name>
</gene>
<dbReference type="Proteomes" id="UP001374535">
    <property type="component" value="Chromosome 2"/>
</dbReference>
<dbReference type="EMBL" id="CP144699">
    <property type="protein sequence ID" value="WVZ20636.1"/>
    <property type="molecule type" value="Genomic_DNA"/>
</dbReference>
<reference evidence="2 3" key="1">
    <citation type="journal article" date="2023" name="Life. Sci Alliance">
        <title>Evolutionary insights into 3D genome organization and epigenetic landscape of Vigna mungo.</title>
        <authorList>
            <person name="Junaid A."/>
            <person name="Singh B."/>
            <person name="Bhatia S."/>
        </authorList>
    </citation>
    <scope>NUCLEOTIDE SEQUENCE [LARGE SCALE GENOMIC DNA]</scope>
    <source>
        <strain evidence="2">Urdbean</strain>
    </source>
</reference>
<feature type="compositionally biased region" description="Low complexity" evidence="1">
    <location>
        <begin position="1"/>
        <end position="26"/>
    </location>
</feature>
<protein>
    <submittedName>
        <fullName evidence="2">Uncharacterized protein</fullName>
    </submittedName>
</protein>
<dbReference type="AlphaFoldDB" id="A0AAQ3P275"/>
<dbReference type="Pfam" id="PF14223">
    <property type="entry name" value="Retrotran_gag_2"/>
    <property type="match status" value="1"/>
</dbReference>
<feature type="compositionally biased region" description="Gly residues" evidence="1">
    <location>
        <begin position="261"/>
        <end position="270"/>
    </location>
</feature>
<dbReference type="PANTHER" id="PTHR47481:SF30">
    <property type="entry name" value="CCHC-TYPE DOMAIN-CONTAINING PROTEIN"/>
    <property type="match status" value="1"/>
</dbReference>
<name>A0AAQ3P275_VIGMU</name>
<feature type="region of interest" description="Disordered" evidence="1">
    <location>
        <begin position="1"/>
        <end position="27"/>
    </location>
</feature>